<dbReference type="EMBL" id="CP046401">
    <property type="protein sequence ID" value="QGY45817.1"/>
    <property type="molecule type" value="Genomic_DNA"/>
</dbReference>
<evidence type="ECO:0000256" key="1">
    <source>
        <dbReference type="SAM" id="Phobius"/>
    </source>
</evidence>
<dbReference type="KEGG" id="mcos:GM418_19705"/>
<keyword evidence="1" id="KW-0812">Transmembrane</keyword>
<evidence type="ECO:0000313" key="3">
    <source>
        <dbReference type="Proteomes" id="UP000428260"/>
    </source>
</evidence>
<accession>A0A6I6JZW7</accession>
<reference evidence="2 3" key="1">
    <citation type="submission" date="2019-11" db="EMBL/GenBank/DDBJ databases">
        <authorList>
            <person name="Zheng R.K."/>
            <person name="Sun C.M."/>
        </authorList>
    </citation>
    <scope>NUCLEOTIDE SEQUENCE [LARGE SCALE GENOMIC DNA]</scope>
    <source>
        <strain evidence="2 3">WC007</strain>
    </source>
</reference>
<gene>
    <name evidence="2" type="ORF">GM418_19705</name>
</gene>
<protein>
    <submittedName>
        <fullName evidence="2">Uncharacterized protein</fullName>
    </submittedName>
</protein>
<keyword evidence="1" id="KW-1133">Transmembrane helix</keyword>
<keyword evidence="1" id="KW-0472">Membrane</keyword>
<proteinExistence type="predicted"/>
<name>A0A6I6JZW7_9BACT</name>
<feature type="transmembrane region" description="Helical" evidence="1">
    <location>
        <begin position="7"/>
        <end position="28"/>
    </location>
</feature>
<dbReference type="RefSeq" id="WP_158868957.1">
    <property type="nucleotide sequence ID" value="NZ_CP046401.1"/>
</dbReference>
<evidence type="ECO:0000313" key="2">
    <source>
        <dbReference type="EMBL" id="QGY45817.1"/>
    </source>
</evidence>
<keyword evidence="3" id="KW-1185">Reference proteome</keyword>
<dbReference type="AlphaFoldDB" id="A0A6I6JZW7"/>
<organism evidence="2 3">
    <name type="scientific">Maribellus comscasis</name>
    <dbReference type="NCBI Taxonomy" id="2681766"/>
    <lineage>
        <taxon>Bacteria</taxon>
        <taxon>Pseudomonadati</taxon>
        <taxon>Bacteroidota</taxon>
        <taxon>Bacteroidia</taxon>
        <taxon>Marinilabiliales</taxon>
        <taxon>Prolixibacteraceae</taxon>
        <taxon>Maribellus</taxon>
    </lineage>
</organism>
<dbReference type="Proteomes" id="UP000428260">
    <property type="component" value="Chromosome"/>
</dbReference>
<sequence length="111" mass="12676">MNKTNNLKPTLVLISAWLVVLVSYYLQMRMANSLFSRSGSMMVLITVVAKQMLLKGRNEYHHQQLRKLAAGKKANLEKIHPTKSYGYLETVANFNILIGTLIWGYGDLIYQ</sequence>